<dbReference type="NCBIfam" id="NF037982">
    <property type="entry name" value="Nramp_1"/>
    <property type="match status" value="2"/>
</dbReference>
<proteinExistence type="predicted"/>
<feature type="transmembrane region" description="Helical" evidence="6">
    <location>
        <begin position="385"/>
        <end position="409"/>
    </location>
</feature>
<comment type="subcellular location">
    <subcellularLocation>
        <location evidence="1">Membrane</location>
        <topology evidence="1">Multi-pass membrane protein</topology>
    </subcellularLocation>
</comment>
<reference evidence="7" key="1">
    <citation type="journal article" date="2014" name="Int. J. Syst. Evol. Microbiol.">
        <title>Complete genome sequence of Corynebacterium casei LMG S-19264T (=DSM 44701T), isolated from a smear-ripened cheese.</title>
        <authorList>
            <consortium name="US DOE Joint Genome Institute (JGI-PGF)"/>
            <person name="Walter F."/>
            <person name="Albersmeier A."/>
            <person name="Kalinowski J."/>
            <person name="Ruckert C."/>
        </authorList>
    </citation>
    <scope>NUCLEOTIDE SEQUENCE</scope>
    <source>
        <strain evidence="7">CCM 8606</strain>
    </source>
</reference>
<feature type="transmembrane region" description="Helical" evidence="6">
    <location>
        <begin position="191"/>
        <end position="211"/>
    </location>
</feature>
<dbReference type="GO" id="GO:0034755">
    <property type="term" value="P:iron ion transmembrane transport"/>
    <property type="evidence" value="ECO:0007669"/>
    <property type="project" value="TreeGrafter"/>
</dbReference>
<feature type="transmembrane region" description="Helical" evidence="6">
    <location>
        <begin position="275"/>
        <end position="298"/>
    </location>
</feature>
<accession>A0A8J3AGZ9</accession>
<evidence type="ECO:0000256" key="3">
    <source>
        <dbReference type="ARBA" id="ARBA00022692"/>
    </source>
</evidence>
<protein>
    <submittedName>
        <fullName evidence="7">Manganese transporter</fullName>
    </submittedName>
</protein>
<keyword evidence="2" id="KW-0813">Transport</keyword>
<reference evidence="7" key="2">
    <citation type="submission" date="2020-09" db="EMBL/GenBank/DDBJ databases">
        <authorList>
            <person name="Sun Q."/>
            <person name="Sedlacek I."/>
        </authorList>
    </citation>
    <scope>NUCLEOTIDE SEQUENCE</scope>
    <source>
        <strain evidence="7">CCM 8606</strain>
    </source>
</reference>
<keyword evidence="8" id="KW-1185">Reference proteome</keyword>
<dbReference type="PANTHER" id="PTHR11706">
    <property type="entry name" value="SOLUTE CARRIER PROTEIN FAMILY 11 MEMBER"/>
    <property type="match status" value="1"/>
</dbReference>
<keyword evidence="4 6" id="KW-1133">Transmembrane helix</keyword>
<feature type="transmembrane region" description="Helical" evidence="6">
    <location>
        <begin position="152"/>
        <end position="171"/>
    </location>
</feature>
<dbReference type="GO" id="GO:0015086">
    <property type="term" value="F:cadmium ion transmembrane transporter activity"/>
    <property type="evidence" value="ECO:0007669"/>
    <property type="project" value="TreeGrafter"/>
</dbReference>
<keyword evidence="5 6" id="KW-0472">Membrane</keyword>
<feature type="transmembrane region" description="Helical" evidence="6">
    <location>
        <begin position="85"/>
        <end position="103"/>
    </location>
</feature>
<dbReference type="Proteomes" id="UP000619536">
    <property type="component" value="Unassembled WGS sequence"/>
</dbReference>
<feature type="transmembrane region" description="Helical" evidence="6">
    <location>
        <begin position="238"/>
        <end position="263"/>
    </location>
</feature>
<dbReference type="PANTHER" id="PTHR11706:SF33">
    <property type="entry name" value="NATURAL RESISTANCE-ASSOCIATED MACROPHAGE PROTEIN 2"/>
    <property type="match status" value="1"/>
</dbReference>
<dbReference type="AlphaFoldDB" id="A0A8J3AGZ9"/>
<dbReference type="PRINTS" id="PR00447">
    <property type="entry name" value="NATRESASSCMP"/>
</dbReference>
<evidence type="ECO:0000313" key="7">
    <source>
        <dbReference type="EMBL" id="GGI14233.1"/>
    </source>
</evidence>
<comment type="caution">
    <text evidence="7">The sequence shown here is derived from an EMBL/GenBank/DDBJ whole genome shotgun (WGS) entry which is preliminary data.</text>
</comment>
<feature type="transmembrane region" description="Helical" evidence="6">
    <location>
        <begin position="115"/>
        <end position="140"/>
    </location>
</feature>
<evidence type="ECO:0000256" key="1">
    <source>
        <dbReference type="ARBA" id="ARBA00004141"/>
    </source>
</evidence>
<feature type="transmembrane region" description="Helical" evidence="6">
    <location>
        <begin position="346"/>
        <end position="365"/>
    </location>
</feature>
<dbReference type="EMBL" id="BMDH01000002">
    <property type="protein sequence ID" value="GGI14233.1"/>
    <property type="molecule type" value="Genomic_DNA"/>
</dbReference>
<evidence type="ECO:0000256" key="2">
    <source>
        <dbReference type="ARBA" id="ARBA00022448"/>
    </source>
</evidence>
<evidence type="ECO:0000256" key="5">
    <source>
        <dbReference type="ARBA" id="ARBA00023136"/>
    </source>
</evidence>
<feature type="transmembrane region" description="Helical" evidence="6">
    <location>
        <begin position="319"/>
        <end position="340"/>
    </location>
</feature>
<gene>
    <name evidence="7" type="primary">mntH</name>
    <name evidence="7" type="ORF">GCM10007377_09910</name>
</gene>
<name>A0A8J3AGZ9_9BIFI</name>
<evidence type="ECO:0000313" key="8">
    <source>
        <dbReference type="Proteomes" id="UP000619536"/>
    </source>
</evidence>
<dbReference type="InterPro" id="IPR001046">
    <property type="entry name" value="NRAMP_fam"/>
</dbReference>
<dbReference type="Pfam" id="PF01566">
    <property type="entry name" value="Nramp"/>
    <property type="match status" value="1"/>
</dbReference>
<keyword evidence="3 6" id="KW-0812">Transmembrane</keyword>
<evidence type="ECO:0000256" key="6">
    <source>
        <dbReference type="SAM" id="Phobius"/>
    </source>
</evidence>
<feature type="transmembrane region" description="Helical" evidence="6">
    <location>
        <begin position="43"/>
        <end position="64"/>
    </location>
</feature>
<organism evidence="7 8">
    <name type="scientific">Galliscardovia ingluviei</name>
    <dbReference type="NCBI Taxonomy" id="1769422"/>
    <lineage>
        <taxon>Bacteria</taxon>
        <taxon>Bacillati</taxon>
        <taxon>Actinomycetota</taxon>
        <taxon>Actinomycetes</taxon>
        <taxon>Bifidobacteriales</taxon>
        <taxon>Bifidobacteriaceae</taxon>
        <taxon>Galliscardovia</taxon>
    </lineage>
</organism>
<dbReference type="GO" id="GO:0005384">
    <property type="term" value="F:manganese ion transmembrane transporter activity"/>
    <property type="evidence" value="ECO:0007669"/>
    <property type="project" value="TreeGrafter"/>
</dbReference>
<dbReference type="GO" id="GO:0005886">
    <property type="term" value="C:plasma membrane"/>
    <property type="evidence" value="ECO:0007669"/>
    <property type="project" value="TreeGrafter"/>
</dbReference>
<sequence length="410" mass="43054">MIAMARLRSRIRTLATILGPAFVAAVAYVDPGNVSANLSAGAQYGYLLVWVLVLANAMSVFIQYQSAKLGIVTGHSLPYLLGSRLSFSARVLFVAQAEVVAIVTDLAEVIGGAVALQLLFGLPLIAGGIIIGVVSSVLLMLQGHKTQRQFEWAVIGLLLIITIGFVAGAFLDPPPAERVLSGLVPRFADAQSVLLASSILGATVMPHAIYLHSTLVNDHYHAERPPVAKELFGTKIDVLWALIIAGSVNLLLLLIAAHTLFGVQGTDTLEGAYQAILHAFGPAVACLFAVGLLASSLASTSVGTYAGQEIVRGLCHITVPMWVCRIITLVPALVILAVGIDPTQALVVGQAILSIGIPFAIIPLARYTRNTAIMGKWANGKWTALVFAAIVVAVVGLNMVLIVLTVLGIQ</sequence>
<evidence type="ECO:0000256" key="4">
    <source>
        <dbReference type="ARBA" id="ARBA00022989"/>
    </source>
</evidence>